<organism evidence="1 2">
    <name type="scientific">Trichonephila inaurata madagascariensis</name>
    <dbReference type="NCBI Taxonomy" id="2747483"/>
    <lineage>
        <taxon>Eukaryota</taxon>
        <taxon>Metazoa</taxon>
        <taxon>Ecdysozoa</taxon>
        <taxon>Arthropoda</taxon>
        <taxon>Chelicerata</taxon>
        <taxon>Arachnida</taxon>
        <taxon>Araneae</taxon>
        <taxon>Araneomorphae</taxon>
        <taxon>Entelegynae</taxon>
        <taxon>Araneoidea</taxon>
        <taxon>Nephilidae</taxon>
        <taxon>Trichonephila</taxon>
        <taxon>Trichonephila inaurata</taxon>
    </lineage>
</organism>
<dbReference type="AlphaFoldDB" id="A0A8X6Y2I9"/>
<evidence type="ECO:0000313" key="2">
    <source>
        <dbReference type="Proteomes" id="UP000886998"/>
    </source>
</evidence>
<comment type="caution">
    <text evidence="1">The sequence shown here is derived from an EMBL/GenBank/DDBJ whole genome shotgun (WGS) entry which is preliminary data.</text>
</comment>
<evidence type="ECO:0000313" key="1">
    <source>
        <dbReference type="EMBL" id="GFY63466.1"/>
    </source>
</evidence>
<name>A0A8X6Y2I9_9ARAC</name>
<dbReference type="EMBL" id="BMAV01014790">
    <property type="protein sequence ID" value="GFY63466.1"/>
    <property type="molecule type" value="Genomic_DNA"/>
</dbReference>
<keyword evidence="2" id="KW-1185">Reference proteome</keyword>
<reference evidence="1" key="1">
    <citation type="submission" date="2020-08" db="EMBL/GenBank/DDBJ databases">
        <title>Multicomponent nature underlies the extraordinary mechanical properties of spider dragline silk.</title>
        <authorList>
            <person name="Kono N."/>
            <person name="Nakamura H."/>
            <person name="Mori M."/>
            <person name="Yoshida Y."/>
            <person name="Ohtoshi R."/>
            <person name="Malay A.D."/>
            <person name="Moran D.A.P."/>
            <person name="Tomita M."/>
            <person name="Numata K."/>
            <person name="Arakawa K."/>
        </authorList>
    </citation>
    <scope>NUCLEOTIDE SEQUENCE</scope>
</reference>
<accession>A0A8X6Y2I9</accession>
<protein>
    <submittedName>
        <fullName evidence="1">Uncharacterized protein</fullName>
    </submittedName>
</protein>
<gene>
    <name evidence="1" type="ORF">TNIN_365131</name>
</gene>
<sequence>MFYYQGRKESEKGTLFSHPFLPAHSHLTLKDKIRERREIDPPFFPPKNPYFCLLTQNRDSNISTRVYTNENKLAFRRKTIFLYIEEVHLSHLLFLTVSKFQMLLKEREPPAPLMKSYISDSLTVDSTSFFLVDYRSS</sequence>
<dbReference type="Proteomes" id="UP000886998">
    <property type="component" value="Unassembled WGS sequence"/>
</dbReference>
<proteinExistence type="predicted"/>